<feature type="active site" description="Nucleophile" evidence="4">
    <location>
        <position position="394"/>
    </location>
</feature>
<comment type="caution">
    <text evidence="8">The sequence shown here is derived from an EMBL/GenBank/DDBJ whole genome shotgun (WGS) entry which is preliminary data.</text>
</comment>
<evidence type="ECO:0000256" key="4">
    <source>
        <dbReference type="PROSITE-ProRule" id="PRU01100"/>
    </source>
</evidence>
<evidence type="ECO:0000313" key="8">
    <source>
        <dbReference type="EMBL" id="TPX37522.1"/>
    </source>
</evidence>
<evidence type="ECO:0000313" key="9">
    <source>
        <dbReference type="Proteomes" id="UP000319731"/>
    </source>
</evidence>
<dbReference type="Proteomes" id="UP000319731">
    <property type="component" value="Unassembled WGS sequence"/>
</dbReference>
<dbReference type="GeneID" id="42001727"/>
<dbReference type="InterPro" id="IPR022790">
    <property type="entry name" value="GH26_dom"/>
</dbReference>
<evidence type="ECO:0000256" key="3">
    <source>
        <dbReference type="ARBA" id="ARBA00023295"/>
    </source>
</evidence>
<dbReference type="RefSeq" id="XP_031027433.1">
    <property type="nucleotide sequence ID" value="XM_031166430.1"/>
</dbReference>
<keyword evidence="9" id="KW-1185">Reference proteome</keyword>
<keyword evidence="2 4" id="KW-0378">Hydrolase</keyword>
<dbReference type="EMBL" id="QEAO01000002">
    <property type="protein sequence ID" value="TPX37522.1"/>
    <property type="molecule type" value="Genomic_DNA"/>
</dbReference>
<dbReference type="PANTHER" id="PTHR40079:SF4">
    <property type="entry name" value="GH26 DOMAIN-CONTAINING PROTEIN-RELATED"/>
    <property type="match status" value="1"/>
</dbReference>
<evidence type="ECO:0000259" key="7">
    <source>
        <dbReference type="PROSITE" id="PS51764"/>
    </source>
</evidence>
<dbReference type="STRING" id="1806994.A0A507CD31"/>
<dbReference type="SUPFAM" id="SSF51445">
    <property type="entry name" value="(Trans)glycosidases"/>
    <property type="match status" value="1"/>
</dbReference>
<proteinExistence type="inferred from homology"/>
<gene>
    <name evidence="8" type="primary">SMI501</name>
    <name evidence="8" type="ORF">SmJEL517_g00501</name>
</gene>
<reference evidence="8 9" key="1">
    <citation type="journal article" date="2019" name="Sci. Rep.">
        <title>Comparative genomics of chytrid fungi reveal insights into the obligate biotrophic and pathogenic lifestyle of Synchytrium endobioticum.</title>
        <authorList>
            <person name="van de Vossenberg B.T.L.H."/>
            <person name="Warris S."/>
            <person name="Nguyen H.D.T."/>
            <person name="van Gent-Pelzer M.P.E."/>
            <person name="Joly D.L."/>
            <person name="van de Geest H.C."/>
            <person name="Bonants P.J.M."/>
            <person name="Smith D.S."/>
            <person name="Levesque C.A."/>
            <person name="van der Lee T.A.J."/>
        </authorList>
    </citation>
    <scope>NUCLEOTIDE SEQUENCE [LARGE SCALE GENOMIC DNA]</scope>
    <source>
        <strain evidence="8 9">JEL517</strain>
    </source>
</reference>
<dbReference type="AlphaFoldDB" id="A0A507CD31"/>
<keyword evidence="6" id="KW-0472">Membrane</keyword>
<dbReference type="PANTHER" id="PTHR40079">
    <property type="entry name" value="MANNAN ENDO-1,4-BETA-MANNOSIDASE E-RELATED"/>
    <property type="match status" value="1"/>
</dbReference>
<dbReference type="PROSITE" id="PS51764">
    <property type="entry name" value="GH26"/>
    <property type="match status" value="1"/>
</dbReference>
<keyword evidence="3 4" id="KW-0326">Glycosidase</keyword>
<dbReference type="OrthoDB" id="428177at2759"/>
<feature type="region of interest" description="Disordered" evidence="5">
    <location>
        <begin position="47"/>
        <end position="66"/>
    </location>
</feature>
<dbReference type="InterPro" id="IPR000805">
    <property type="entry name" value="Glyco_hydro_26"/>
</dbReference>
<keyword evidence="6" id="KW-0812">Transmembrane</keyword>
<protein>
    <submittedName>
        <fullName evidence="8">Mannan endo-1,4-beta-mannosidase</fullName>
    </submittedName>
</protein>
<feature type="region of interest" description="Disordered" evidence="5">
    <location>
        <begin position="1"/>
        <end position="42"/>
    </location>
</feature>
<keyword evidence="6" id="KW-1133">Transmembrane helix</keyword>
<dbReference type="GO" id="GO:0006080">
    <property type="term" value="P:substituted mannan metabolic process"/>
    <property type="evidence" value="ECO:0007669"/>
    <property type="project" value="InterPro"/>
</dbReference>
<sequence length="491" mass="54255">MPSQVGDEATTLERRPPPRTFPPIPTPNGINGDTPLRQRRELSMEVNEKSLHRIPPPPSSQPRSKSNKGLCNVLFWIKAFIALTLSMAGMAFLAYLVYAKRVSATAPKIVIDPTSAACSATNRTGLGRLEPPAGKIMWGFAVDWAVDTPQNISTRMAGLKPAVVAMFATMDETQYGGSAMLYWMGQQAALTGSMLEVTMEPIVNMSLIPDSTLTALAKDCAYINSQYGVPVLLRFGHEMNGAWTNYGLKPTQYVTGFRRMTTIMRKYSNLTAMLWAPNVGITYPFSATAAQLPAVGSVDWKLLDTNADGVINDADDPYGPYYPGDDYVDWVGLSLYVFQEGTTNVAFQTTYFSDYMFAQGPTIDALVDARYNQTNHDFYTRFASAKNKPMCFPESGSPYHPAYGGVDELTLKQGWWRQVYAPTTLSNFPLLKMVVNFEEEKLNDRSIMSDWRLASNPAVIAAYVADLQSYTNRLTYGGTFGIDCSGTFAFQ</sequence>
<evidence type="ECO:0000256" key="1">
    <source>
        <dbReference type="ARBA" id="ARBA00007754"/>
    </source>
</evidence>
<comment type="similarity">
    <text evidence="1 4">Belongs to the glycosyl hydrolase 26 family.</text>
</comment>
<feature type="transmembrane region" description="Helical" evidence="6">
    <location>
        <begin position="73"/>
        <end position="98"/>
    </location>
</feature>
<evidence type="ECO:0000256" key="6">
    <source>
        <dbReference type="SAM" id="Phobius"/>
    </source>
</evidence>
<name>A0A507CD31_9FUNG</name>
<dbReference type="GO" id="GO:0016985">
    <property type="term" value="F:mannan endo-1,4-beta-mannosidase activity"/>
    <property type="evidence" value="ECO:0007669"/>
    <property type="project" value="InterPro"/>
</dbReference>
<accession>A0A507CD31</accession>
<evidence type="ECO:0000256" key="2">
    <source>
        <dbReference type="ARBA" id="ARBA00022801"/>
    </source>
</evidence>
<dbReference type="Gene3D" id="3.20.20.80">
    <property type="entry name" value="Glycosidases"/>
    <property type="match status" value="1"/>
</dbReference>
<feature type="domain" description="GH26" evidence="7">
    <location>
        <begin position="120"/>
        <end position="463"/>
    </location>
</feature>
<dbReference type="InterPro" id="IPR017853">
    <property type="entry name" value="GH"/>
</dbReference>
<organism evidence="8 9">
    <name type="scientific">Synchytrium microbalum</name>
    <dbReference type="NCBI Taxonomy" id="1806994"/>
    <lineage>
        <taxon>Eukaryota</taxon>
        <taxon>Fungi</taxon>
        <taxon>Fungi incertae sedis</taxon>
        <taxon>Chytridiomycota</taxon>
        <taxon>Chytridiomycota incertae sedis</taxon>
        <taxon>Chytridiomycetes</taxon>
        <taxon>Synchytriales</taxon>
        <taxon>Synchytriaceae</taxon>
        <taxon>Synchytrium</taxon>
    </lineage>
</organism>
<feature type="active site" description="Proton donor" evidence="4">
    <location>
        <position position="238"/>
    </location>
</feature>
<evidence type="ECO:0000256" key="5">
    <source>
        <dbReference type="SAM" id="MobiDB-lite"/>
    </source>
</evidence>
<dbReference type="Pfam" id="PF02156">
    <property type="entry name" value="Glyco_hydro_26"/>
    <property type="match status" value="1"/>
</dbReference>